<feature type="region of interest" description="Disordered" evidence="1">
    <location>
        <begin position="266"/>
        <end position="304"/>
    </location>
</feature>
<feature type="compositionally biased region" description="Basic residues" evidence="1">
    <location>
        <begin position="16"/>
        <end position="26"/>
    </location>
</feature>
<reference evidence="2 3" key="1">
    <citation type="journal article" date="2016" name="Genome Biol. Evol.">
        <title>Gene Family Evolution Reflects Adaptation to Soil Environmental Stressors in the Genome of the Collembolan Orchesella cincta.</title>
        <authorList>
            <person name="Faddeeva-Vakhrusheva A."/>
            <person name="Derks M.F."/>
            <person name="Anvar S.Y."/>
            <person name="Agamennone V."/>
            <person name="Suring W."/>
            <person name="Smit S."/>
            <person name="van Straalen N.M."/>
            <person name="Roelofs D."/>
        </authorList>
    </citation>
    <scope>NUCLEOTIDE SEQUENCE [LARGE SCALE GENOMIC DNA]</scope>
    <source>
        <tissue evidence="2">Mixed pool</tissue>
    </source>
</reference>
<feature type="region of interest" description="Disordered" evidence="1">
    <location>
        <begin position="336"/>
        <end position="363"/>
    </location>
</feature>
<feature type="compositionally biased region" description="Polar residues" evidence="1">
    <location>
        <begin position="274"/>
        <end position="288"/>
    </location>
</feature>
<protein>
    <submittedName>
        <fullName evidence="2">Uncharacterized protein</fullName>
    </submittedName>
</protein>
<accession>A0A1D2NNZ0</accession>
<feature type="compositionally biased region" description="Polar residues" evidence="1">
    <location>
        <begin position="65"/>
        <end position="79"/>
    </location>
</feature>
<organism evidence="2 3">
    <name type="scientific">Orchesella cincta</name>
    <name type="common">Springtail</name>
    <name type="synonym">Podura cincta</name>
    <dbReference type="NCBI Taxonomy" id="48709"/>
    <lineage>
        <taxon>Eukaryota</taxon>
        <taxon>Metazoa</taxon>
        <taxon>Ecdysozoa</taxon>
        <taxon>Arthropoda</taxon>
        <taxon>Hexapoda</taxon>
        <taxon>Collembola</taxon>
        <taxon>Entomobryomorpha</taxon>
        <taxon>Entomobryoidea</taxon>
        <taxon>Orchesellidae</taxon>
        <taxon>Orchesellinae</taxon>
        <taxon>Orchesella</taxon>
    </lineage>
</organism>
<feature type="compositionally biased region" description="Low complexity" evidence="1">
    <location>
        <begin position="354"/>
        <end position="363"/>
    </location>
</feature>
<dbReference type="AlphaFoldDB" id="A0A1D2NNZ0"/>
<keyword evidence="3" id="KW-1185">Reference proteome</keyword>
<feature type="region of interest" description="Disordered" evidence="1">
    <location>
        <begin position="506"/>
        <end position="525"/>
    </location>
</feature>
<feature type="compositionally biased region" description="Low complexity" evidence="1">
    <location>
        <begin position="294"/>
        <end position="304"/>
    </location>
</feature>
<feature type="compositionally biased region" description="Acidic residues" evidence="1">
    <location>
        <begin position="226"/>
        <end position="246"/>
    </location>
</feature>
<feature type="region of interest" description="Disordered" evidence="1">
    <location>
        <begin position="55"/>
        <end position="79"/>
    </location>
</feature>
<gene>
    <name evidence="2" type="ORF">Ocin01_00054</name>
</gene>
<feature type="region of interest" description="Disordered" evidence="1">
    <location>
        <begin position="1"/>
        <end position="42"/>
    </location>
</feature>
<feature type="region of interest" description="Disordered" evidence="1">
    <location>
        <begin position="220"/>
        <end position="248"/>
    </location>
</feature>
<comment type="caution">
    <text evidence="2">The sequence shown here is derived from an EMBL/GenBank/DDBJ whole genome shotgun (WGS) entry which is preliminary data.</text>
</comment>
<proteinExistence type="predicted"/>
<feature type="compositionally biased region" description="Polar residues" evidence="1">
    <location>
        <begin position="28"/>
        <end position="42"/>
    </location>
</feature>
<dbReference type="Proteomes" id="UP000094527">
    <property type="component" value="Unassembled WGS sequence"/>
</dbReference>
<evidence type="ECO:0000256" key="1">
    <source>
        <dbReference type="SAM" id="MobiDB-lite"/>
    </source>
</evidence>
<sequence length="525" mass="58785">MEVEEDQPNTSPSKNSTRKVMSKHSTVRNDNNSGDGASYQYQAASENLHLQKKKFKKMKKGLSKTNHSQSQSKPSTAATSVKLLKKATEDLVPKATIRDMCEIIAGDFYDTAWEICSTRFYFEKASETIVSDLRDTWLSIIEMQWLDSDPDLSEQVCIPDQIDVPPLPPKFDNWSHGALEILPSRQRESVMDPFLREPQPWFLEMFSGRNDDLLKRAPAYSPESWNDLDEDEEDGEDDEEEGEDEDKNYYSLFSAAKLKLKSHNNIDPSLPLNRPNSPVSSSEYSVGNRQPIKEATWSTTTTAGGSFAEEELDFDISAPGESRTLLESPLSAASMYSATRKSDNSEPPPPETPTPSLELLFPSRLSRVPEIKASSEMEYRMGGTGGIPELGRSSQMIAFKLPGQSSSDAMKFSKDFRRIKAKEAATSGSAVNILAQAPEKKAINELSNTETKLALKYERRSLKSNPEMMTNRVLKSKESSIQRSLITATTVSSRQNLLEVDGKTKKDEFKKDHKHKGVRVRVDNA</sequence>
<evidence type="ECO:0000313" key="2">
    <source>
        <dbReference type="EMBL" id="ODN06656.1"/>
    </source>
</evidence>
<dbReference type="EMBL" id="LJIJ01000001">
    <property type="protein sequence ID" value="ODN06656.1"/>
    <property type="molecule type" value="Genomic_DNA"/>
</dbReference>
<evidence type="ECO:0000313" key="3">
    <source>
        <dbReference type="Proteomes" id="UP000094527"/>
    </source>
</evidence>
<name>A0A1D2NNZ0_ORCCI</name>
<dbReference type="OrthoDB" id="10682980at2759"/>